<dbReference type="InterPro" id="IPR013783">
    <property type="entry name" value="Ig-like_fold"/>
</dbReference>
<dbReference type="AlphaFoldDB" id="A0A7V4KBS3"/>
<dbReference type="SMART" id="SM00564">
    <property type="entry name" value="PQQ"/>
    <property type="match status" value="7"/>
</dbReference>
<comment type="caution">
    <text evidence="3">The sequence shown here is derived from an EMBL/GenBank/DDBJ whole genome shotgun (WGS) entry which is preliminary data.</text>
</comment>
<sequence length="570" mass="62398">MKLLVFFAVVSVLAILSCTPNVVDNTVPQVKIAHLEHNAFVSGTITVTVEATDISGILKVELYLDDTKVGEKLEKPYTFELNTKSYPDGNYTLVAKAYDRSNNVGQTSVSITIDNTAPVVSIASPNEGETVHGTLTINYIATDGTGIDKVELLIDNRKFLESTEESGSFEVNTKRYSNGQHQIELVAYDRAGNMGKADLTVNIENEFADGEIKWTLQTGGIIDSSPAIDSKGIIYIGSEDSKLYAIAPEGIVLWSFDLFLHGDGYSEPIYSAPAIGEDGTIYVSARYLYAVNPDGTLKWKYGPVGAFRNSPAIGKDGTIYVASEGGTLYAISSNGELKWTYEMGNDTWSSPSIDASETIYIGNHDGYLYAIDTEGKLKWKFFTSESESIYSAPAIASDGTVYFGTVSADNCYIYAITSEATQAILKWKYKTEWHVYASPVLGPDGTVYVGSWDKTLYAVKDGSLKWTLKTNERIWASPIVASDGTIYVAGLDNYLYALDSNGTEKWRVNIGCKIWSSPTLSMDGTIYFGGEDWKIYAVQTKSSGIAENSWAKFRGNLRNTGNLWDIGVNE</sequence>
<dbReference type="InterPro" id="IPR018391">
    <property type="entry name" value="PQQ_b-propeller_rpt"/>
</dbReference>
<dbReference type="Pfam" id="PF17957">
    <property type="entry name" value="Big_7"/>
    <property type="match status" value="2"/>
</dbReference>
<feature type="signal peptide" evidence="1">
    <location>
        <begin position="1"/>
        <end position="23"/>
    </location>
</feature>
<evidence type="ECO:0000259" key="2">
    <source>
        <dbReference type="Pfam" id="PF13360"/>
    </source>
</evidence>
<proteinExistence type="predicted"/>
<dbReference type="PANTHER" id="PTHR34512:SF30">
    <property type="entry name" value="OUTER MEMBRANE PROTEIN ASSEMBLY FACTOR BAMB"/>
    <property type="match status" value="1"/>
</dbReference>
<dbReference type="SUPFAM" id="SSF50998">
    <property type="entry name" value="Quinoprotein alcohol dehydrogenase-like"/>
    <property type="match status" value="1"/>
</dbReference>
<keyword evidence="1" id="KW-0732">Signal</keyword>
<feature type="domain" description="Pyrrolo-quinoline quinone repeat" evidence="2">
    <location>
        <begin position="435"/>
        <end position="542"/>
    </location>
</feature>
<name>A0A7V4KBS3_FERPE</name>
<dbReference type="SUPFAM" id="SSF50969">
    <property type="entry name" value="YVTN repeat-like/Quinoprotein amine dehydrogenase"/>
    <property type="match status" value="1"/>
</dbReference>
<gene>
    <name evidence="3" type="ORF">ENT78_01955</name>
</gene>
<dbReference type="PROSITE" id="PS51257">
    <property type="entry name" value="PROKAR_LIPOPROTEIN"/>
    <property type="match status" value="1"/>
</dbReference>
<dbReference type="InterPro" id="IPR011047">
    <property type="entry name" value="Quinoprotein_ADH-like_sf"/>
</dbReference>
<dbReference type="InterPro" id="IPR011044">
    <property type="entry name" value="Quino_amine_DH_bsu"/>
</dbReference>
<feature type="domain" description="Pyrrolo-quinoline quinone repeat" evidence="2">
    <location>
        <begin position="240"/>
        <end position="416"/>
    </location>
</feature>
<dbReference type="PANTHER" id="PTHR34512">
    <property type="entry name" value="CELL SURFACE PROTEIN"/>
    <property type="match status" value="1"/>
</dbReference>
<reference evidence="3" key="1">
    <citation type="journal article" date="2020" name="mSystems">
        <title>Genome- and Community-Level Interaction Insights into Carbon Utilization and Element Cycling Functions of Hydrothermarchaeota in Hydrothermal Sediment.</title>
        <authorList>
            <person name="Zhou Z."/>
            <person name="Liu Y."/>
            <person name="Xu W."/>
            <person name="Pan J."/>
            <person name="Luo Z.H."/>
            <person name="Li M."/>
        </authorList>
    </citation>
    <scope>NUCLEOTIDE SEQUENCE [LARGE SCALE GENOMIC DNA]</scope>
    <source>
        <strain evidence="3">SpSt-61</strain>
    </source>
</reference>
<dbReference type="Gene3D" id="2.60.40.10">
    <property type="entry name" value="Immunoglobulins"/>
    <property type="match status" value="2"/>
</dbReference>
<organism evidence="3">
    <name type="scientific">Fervidobacterium pennivorans</name>
    <dbReference type="NCBI Taxonomy" id="93466"/>
    <lineage>
        <taxon>Bacteria</taxon>
        <taxon>Thermotogati</taxon>
        <taxon>Thermotogota</taxon>
        <taxon>Thermotogae</taxon>
        <taxon>Thermotogales</taxon>
        <taxon>Fervidobacteriaceae</taxon>
        <taxon>Fervidobacterium</taxon>
    </lineage>
</organism>
<dbReference type="InterPro" id="IPR015943">
    <property type="entry name" value="WD40/YVTN_repeat-like_dom_sf"/>
</dbReference>
<evidence type="ECO:0000313" key="3">
    <source>
        <dbReference type="EMBL" id="HGU52286.1"/>
    </source>
</evidence>
<dbReference type="EMBL" id="DSZZ01000095">
    <property type="protein sequence ID" value="HGU52286.1"/>
    <property type="molecule type" value="Genomic_DNA"/>
</dbReference>
<dbReference type="Pfam" id="PF13360">
    <property type="entry name" value="PQQ_2"/>
    <property type="match status" value="2"/>
</dbReference>
<feature type="chain" id="PRO_5031573324" evidence="1">
    <location>
        <begin position="24"/>
        <end position="570"/>
    </location>
</feature>
<evidence type="ECO:0000256" key="1">
    <source>
        <dbReference type="SAM" id="SignalP"/>
    </source>
</evidence>
<protein>
    <submittedName>
        <fullName evidence="3">Cell surface protein</fullName>
    </submittedName>
</protein>
<accession>A0A7V4KBS3</accession>
<dbReference type="InterPro" id="IPR002372">
    <property type="entry name" value="PQQ_rpt_dom"/>
</dbReference>
<dbReference type="Gene3D" id="2.130.10.10">
    <property type="entry name" value="YVTN repeat-like/Quinoprotein amine dehydrogenase"/>
    <property type="match status" value="3"/>
</dbReference>